<accession>A0A212L7U7</accession>
<keyword evidence="1" id="KW-0472">Membrane</keyword>
<name>A0A212L7U7_9BACT</name>
<keyword evidence="1" id="KW-1133">Transmembrane helix</keyword>
<evidence type="ECO:0000313" key="2">
    <source>
        <dbReference type="EMBL" id="SCM73598.1"/>
    </source>
</evidence>
<gene>
    <name evidence="2" type="ORF">KL86DES1_21405</name>
</gene>
<evidence type="ECO:0000256" key="1">
    <source>
        <dbReference type="SAM" id="Phobius"/>
    </source>
</evidence>
<dbReference type="AlphaFoldDB" id="A0A212L7U7"/>
<reference evidence="2" key="1">
    <citation type="submission" date="2016-08" db="EMBL/GenBank/DDBJ databases">
        <authorList>
            <person name="Seilhamer J.J."/>
        </authorList>
    </citation>
    <scope>NUCLEOTIDE SEQUENCE</scope>
    <source>
        <strain evidence="2">86-1</strain>
    </source>
</reference>
<protein>
    <submittedName>
        <fullName evidence="2">Uncharacterized protein</fullName>
    </submittedName>
</protein>
<dbReference type="EMBL" id="FMJC01000002">
    <property type="protein sequence ID" value="SCM73598.1"/>
    <property type="molecule type" value="Genomic_DNA"/>
</dbReference>
<organism evidence="2">
    <name type="scientific">uncultured Desulfovibrio sp</name>
    <dbReference type="NCBI Taxonomy" id="167968"/>
    <lineage>
        <taxon>Bacteria</taxon>
        <taxon>Pseudomonadati</taxon>
        <taxon>Thermodesulfobacteriota</taxon>
        <taxon>Desulfovibrionia</taxon>
        <taxon>Desulfovibrionales</taxon>
        <taxon>Desulfovibrionaceae</taxon>
        <taxon>Desulfovibrio</taxon>
        <taxon>environmental samples</taxon>
    </lineage>
</organism>
<keyword evidence="1" id="KW-0812">Transmembrane</keyword>
<dbReference type="PROSITE" id="PS51257">
    <property type="entry name" value="PROKAR_LIPOPROTEIN"/>
    <property type="match status" value="1"/>
</dbReference>
<proteinExistence type="predicted"/>
<sequence length="218" mass="25273">MIKNYLCLEKAVRVVNAFATLVIAACVAFLTYQQYLVQKSLSEPFFNLKIEGRYDDGLKKFVDDFLVVRNDGAHARNIIVDSETFFLINDLDQKFKYKKFYIPASYYTASFHTGNSQGIIVKSFTFQNRLTLMNAINKIIESRIIMDISVVSFTTISYRTITGEKRKIFFRNEIEIDEMPDFIYSMRHMRKLDIENLSYSSICEHVAEGSIIPISQSQ</sequence>
<feature type="transmembrane region" description="Helical" evidence="1">
    <location>
        <begin position="12"/>
        <end position="32"/>
    </location>
</feature>
<dbReference type="RefSeq" id="WP_179980764.1">
    <property type="nucleotide sequence ID" value="NZ_LT608333.1"/>
</dbReference>